<dbReference type="GO" id="GO:0016567">
    <property type="term" value="P:protein ubiquitination"/>
    <property type="evidence" value="ECO:0007669"/>
    <property type="project" value="UniProtKB-UniPathway"/>
</dbReference>
<evidence type="ECO:0000256" key="1">
    <source>
        <dbReference type="SAM" id="MobiDB-lite"/>
    </source>
</evidence>
<feature type="transmembrane region" description="Helical" evidence="2">
    <location>
        <begin position="320"/>
        <end position="342"/>
    </location>
</feature>
<reference evidence="5" key="1">
    <citation type="journal article" date="2016" name="Nat. Commun.">
        <title>The Gonium pectorale genome demonstrates co-option of cell cycle regulation during the evolution of multicellularity.</title>
        <authorList>
            <person name="Hanschen E.R."/>
            <person name="Marriage T.N."/>
            <person name="Ferris P.J."/>
            <person name="Hamaji T."/>
            <person name="Toyoda A."/>
            <person name="Fujiyama A."/>
            <person name="Neme R."/>
            <person name="Noguchi H."/>
            <person name="Minakuchi Y."/>
            <person name="Suzuki M."/>
            <person name="Kawai-Toyooka H."/>
            <person name="Smith D.R."/>
            <person name="Sparks H."/>
            <person name="Anderson J."/>
            <person name="Bakaric R."/>
            <person name="Luria V."/>
            <person name="Karger A."/>
            <person name="Kirschner M.W."/>
            <person name="Durand P.M."/>
            <person name="Michod R.E."/>
            <person name="Nozaki H."/>
            <person name="Olson B.J."/>
        </authorList>
    </citation>
    <scope>NUCLEOTIDE SEQUENCE [LARGE SCALE GENOMIC DNA]</scope>
    <source>
        <strain evidence="5">NIES-2863</strain>
    </source>
</reference>
<evidence type="ECO:0000313" key="4">
    <source>
        <dbReference type="EMBL" id="KXZ47619.1"/>
    </source>
</evidence>
<dbReference type="GO" id="GO:0010468">
    <property type="term" value="P:regulation of gene expression"/>
    <property type="evidence" value="ECO:0007669"/>
    <property type="project" value="TreeGrafter"/>
</dbReference>
<keyword evidence="2" id="KW-0812">Transmembrane</keyword>
<keyword evidence="5" id="KW-1185">Reference proteome</keyword>
<evidence type="ECO:0000259" key="3">
    <source>
        <dbReference type="SMART" id="SM00504"/>
    </source>
</evidence>
<sequence>MPVFLPPEMLVQHGVQDDLMASCVFKPAVRQAPTGAAAASGGSHSSDTGAGSVLLPRWRVWPTLVGRWVVTVAGTLKRHGDLAAAKLRAGAGLVAGSSRLDQAGAQDVGAGAGAASSSRQSRGAGGSGGGQEAQGAEHAAPQHAYVECRLYRTDRASYTCPAVLTVLPSPPRGTAARGHHHAPTAGTAAAAAAVPSNPATAGVPNSGAAAQGTCNQSTPAGACPSHGSAAGAAATAAAPPTNASQPHVGSQPPHAAAAGGHQRRRTARLLRRLWHDLRYMSYGVMMPYKWAPIAAGMLSPHLFLLACLPAIRSLGFMGPYTLRICCYHVLCLVLTGADHLLLLRLATELWLRLRRVRPGAGRGLQRWLVWGRLLLLESFWNGFLASGWGFRAIVMGILTSKQVELWNHLYGPAFQPHPLLSCCLVLPASWLIACAGCGAVWRLTSGQQPTSAPLLMFQEGFLSGLSSPLYSLVYISLAVLGLGGGGVGGGASGILGLAAAGSRLPLWLLDAVVVLPLLLVVALDVLWNMDSAARATPLLLVIVNALRIHSGPGDAQGRAGVAARRARAARGRGLLGGAGAGGDLPERLLARDGGALKHTSLWMLVEQARWWAAQVRDAAEEQRHQLEQRQQRQQQQQQPAALGGGGGEVPLAGDGNAGPAAPEAMGQQQQQAAGALPLGQVARVMLAARHAGMPDVPSRAVAAMMAAMLLPVPEAQWPPRQQEHHARALDLLLAAAATPRGAGGRIRREDDDLDADDGRGGADGGDDELDQDALDVEELLGGGGAAGRRDRGRAGEGGEGGLEGEGERLVRTANGELRPLSALEAELRAGLAQVAALRSQLAAVGRGVADLLLLGRWPPPLQLPPESHGWSEAVPHGFLCPITHSLMTQPALLVSPQLSEASPTYELSAIRQWLQSNRTDPTTGRFLRTYHFIHNDNLRKAIEDWVADRLERERQQQQQQAQQGHALPSGVLRPTSPLPRAQRHGGLRSPTPTRVRRLPQALGAAAASQPAGLGPAGPGRCHVVEGPGPGQRTVCVGTSEAALRVASPERLRGRVPGSRGRSRSRGRALQVGAADGDGGSGGSGGSTLRARQVVQRAVSRQRGLLRDAPPE</sequence>
<keyword evidence="2" id="KW-0472">Membrane</keyword>
<dbReference type="EMBL" id="LSYV01000035">
    <property type="protein sequence ID" value="KXZ47619.1"/>
    <property type="molecule type" value="Genomic_DNA"/>
</dbReference>
<dbReference type="SMART" id="SM00504">
    <property type="entry name" value="Ubox"/>
    <property type="match status" value="1"/>
</dbReference>
<organism evidence="4 5">
    <name type="scientific">Gonium pectorale</name>
    <name type="common">Green alga</name>
    <dbReference type="NCBI Taxonomy" id="33097"/>
    <lineage>
        <taxon>Eukaryota</taxon>
        <taxon>Viridiplantae</taxon>
        <taxon>Chlorophyta</taxon>
        <taxon>core chlorophytes</taxon>
        <taxon>Chlorophyceae</taxon>
        <taxon>CS clade</taxon>
        <taxon>Chlamydomonadales</taxon>
        <taxon>Volvocaceae</taxon>
        <taxon>Gonium</taxon>
    </lineage>
</organism>
<feature type="domain" description="U-box" evidence="3">
    <location>
        <begin position="877"/>
        <end position="945"/>
    </location>
</feature>
<feature type="compositionally biased region" description="Gly residues" evidence="1">
    <location>
        <begin position="123"/>
        <end position="132"/>
    </location>
</feature>
<protein>
    <recommendedName>
        <fullName evidence="3">U-box domain-containing protein</fullName>
    </recommendedName>
</protein>
<proteinExistence type="predicted"/>
<feature type="compositionally biased region" description="Basic and acidic residues" evidence="1">
    <location>
        <begin position="746"/>
        <end position="760"/>
    </location>
</feature>
<feature type="region of interest" description="Disordered" evidence="1">
    <location>
        <begin position="951"/>
        <end position="1025"/>
    </location>
</feature>
<dbReference type="OrthoDB" id="549407at2759"/>
<dbReference type="AlphaFoldDB" id="A0A150GCR4"/>
<dbReference type="STRING" id="33097.A0A150GCR4"/>
<feature type="compositionally biased region" description="Low complexity" evidence="1">
    <location>
        <begin position="183"/>
        <end position="202"/>
    </location>
</feature>
<feature type="transmembrane region" description="Helical" evidence="2">
    <location>
        <begin position="379"/>
        <end position="398"/>
    </location>
</feature>
<feature type="region of interest" description="Disordered" evidence="1">
    <location>
        <begin position="1048"/>
        <end position="1111"/>
    </location>
</feature>
<dbReference type="InterPro" id="IPR013083">
    <property type="entry name" value="Znf_RING/FYVE/PHD"/>
</dbReference>
<accession>A0A150GCR4</accession>
<feature type="compositionally biased region" description="Gly residues" evidence="1">
    <location>
        <begin position="1075"/>
        <end position="1085"/>
    </location>
</feature>
<feature type="transmembrane region" description="Helical" evidence="2">
    <location>
        <begin position="506"/>
        <end position="527"/>
    </location>
</feature>
<feature type="transmembrane region" description="Helical" evidence="2">
    <location>
        <begin position="472"/>
        <end position="499"/>
    </location>
</feature>
<feature type="compositionally biased region" description="Acidic residues" evidence="1">
    <location>
        <begin position="764"/>
        <end position="778"/>
    </location>
</feature>
<dbReference type="SUPFAM" id="SSF57850">
    <property type="entry name" value="RING/U-box"/>
    <property type="match status" value="1"/>
</dbReference>
<dbReference type="GO" id="GO:0004842">
    <property type="term" value="F:ubiquitin-protein transferase activity"/>
    <property type="evidence" value="ECO:0007669"/>
    <property type="project" value="InterPro"/>
</dbReference>
<feature type="region of interest" description="Disordered" evidence="1">
    <location>
        <begin position="739"/>
        <end position="807"/>
    </location>
</feature>
<dbReference type="UniPathway" id="UPA00143"/>
<comment type="caution">
    <text evidence="4">The sequence shown here is derived from an EMBL/GenBank/DDBJ whole genome shotgun (WGS) entry which is preliminary data.</text>
</comment>
<feature type="compositionally biased region" description="Basic and acidic residues" evidence="1">
    <location>
        <begin position="787"/>
        <end position="796"/>
    </location>
</feature>
<name>A0A150GCR4_GONPE</name>
<feature type="compositionally biased region" description="Low complexity" evidence="1">
    <location>
        <begin position="1089"/>
        <end position="1102"/>
    </location>
</feature>
<evidence type="ECO:0000256" key="2">
    <source>
        <dbReference type="SAM" id="Phobius"/>
    </source>
</evidence>
<dbReference type="GO" id="GO:0005634">
    <property type="term" value="C:nucleus"/>
    <property type="evidence" value="ECO:0007669"/>
    <property type="project" value="TreeGrafter"/>
</dbReference>
<feature type="region of interest" description="Disordered" evidence="1">
    <location>
        <begin position="171"/>
        <end position="264"/>
    </location>
</feature>
<dbReference type="Pfam" id="PF04564">
    <property type="entry name" value="U-box"/>
    <property type="match status" value="1"/>
</dbReference>
<dbReference type="InterPro" id="IPR003613">
    <property type="entry name" value="Ubox_domain"/>
</dbReference>
<dbReference type="Proteomes" id="UP000075714">
    <property type="component" value="Unassembled WGS sequence"/>
</dbReference>
<keyword evidence="2" id="KW-1133">Transmembrane helix</keyword>
<dbReference type="PANTHER" id="PTHR14312:SF1">
    <property type="entry name" value="BASIC-LEUCINE ZIPPER TRANSCRIPTION FACTOR A"/>
    <property type="match status" value="1"/>
</dbReference>
<feature type="compositionally biased region" description="Low complexity" evidence="1">
    <location>
        <begin position="219"/>
        <end position="244"/>
    </location>
</feature>
<feature type="compositionally biased region" description="Low complexity" evidence="1">
    <location>
        <begin position="109"/>
        <end position="122"/>
    </location>
</feature>
<feature type="transmembrane region" description="Helical" evidence="2">
    <location>
        <begin position="290"/>
        <end position="308"/>
    </location>
</feature>
<gene>
    <name evidence="4" type="ORF">GPECTOR_34g778</name>
</gene>
<feature type="compositionally biased region" description="Low complexity" evidence="1">
    <location>
        <begin position="998"/>
        <end position="1013"/>
    </location>
</feature>
<feature type="compositionally biased region" description="Low complexity" evidence="1">
    <location>
        <begin position="251"/>
        <end position="260"/>
    </location>
</feature>
<dbReference type="PANTHER" id="PTHR14312">
    <property type="entry name" value="CREB/ATF BZIP TRANSCRIPTION FACTOR"/>
    <property type="match status" value="1"/>
</dbReference>
<feature type="transmembrane region" description="Helical" evidence="2">
    <location>
        <begin position="419"/>
        <end position="441"/>
    </location>
</feature>
<feature type="region of interest" description="Disordered" evidence="1">
    <location>
        <begin position="622"/>
        <end position="672"/>
    </location>
</feature>
<dbReference type="GO" id="GO:0043565">
    <property type="term" value="F:sequence-specific DNA binding"/>
    <property type="evidence" value="ECO:0007669"/>
    <property type="project" value="TreeGrafter"/>
</dbReference>
<feature type="region of interest" description="Disordered" evidence="1">
    <location>
        <begin position="109"/>
        <end position="138"/>
    </location>
</feature>
<evidence type="ECO:0000313" key="5">
    <source>
        <dbReference type="Proteomes" id="UP000075714"/>
    </source>
</evidence>
<dbReference type="Gene3D" id="3.30.40.10">
    <property type="entry name" value="Zinc/RING finger domain, C3HC4 (zinc finger)"/>
    <property type="match status" value="1"/>
</dbReference>
<feature type="compositionally biased region" description="Low complexity" evidence="1">
    <location>
        <begin position="657"/>
        <end position="672"/>
    </location>
</feature>